<dbReference type="Proteomes" id="UP000002376">
    <property type="component" value="Chromosome"/>
</dbReference>
<proteinExistence type="predicted"/>
<accession>D5U2J0</accession>
<keyword evidence="1" id="KW-0812">Transmembrane</keyword>
<protein>
    <submittedName>
        <fullName evidence="2">Uncharacterized protein</fullName>
    </submittedName>
</protein>
<keyword evidence="3" id="KW-1185">Reference proteome</keyword>
<dbReference type="AlphaFoldDB" id="D5U2J0"/>
<keyword evidence="1" id="KW-0472">Membrane</keyword>
<name>D5U2J0_THEAM</name>
<dbReference type="RefSeq" id="WP_013129933.1">
    <property type="nucleotide sequence ID" value="NC_014160.1"/>
</dbReference>
<sequence>MRKRTIGALLMFSTTVFMGFYTYLLFFSNKHLQEVTLKITIYFLVFILAASLFLIGYGFFKTPAITPKEVKERIKSAKYGRMAMRSHGSPLFIPVS</sequence>
<evidence type="ECO:0000313" key="2">
    <source>
        <dbReference type="EMBL" id="ADG91340.1"/>
    </source>
</evidence>
<reference key="3">
    <citation type="submission" date="2010-02" db="EMBL/GenBank/DDBJ databases">
        <title>Complete genome sequence of Thermosphaera aggregans type strain (M11TL).</title>
        <authorList>
            <consortium name="US DOE Joint Genome Institute (JGI-PGF)"/>
            <person name="Spring S."/>
            <person name="Lapidus A."/>
            <person name="Munk C."/>
            <person name="Schroeder M."/>
            <person name="Glavina Del Rio T."/>
            <person name="Tice H."/>
            <person name="Copeland A."/>
            <person name="Cheng J.-F."/>
            <person name="Lucas S."/>
            <person name="Chen F."/>
            <person name="Nolan M."/>
            <person name="Bruce D."/>
            <person name="Goodwin L."/>
            <person name="Pitluck S."/>
            <person name="Ivanova N."/>
            <person name="Mavromatis K."/>
            <person name="Ovchinnikova G."/>
            <person name="Pati A."/>
            <person name="Chen A."/>
            <person name="Palaniappan K."/>
            <person name="Land M."/>
            <person name="Hauser L."/>
            <person name="Chang Y.-J."/>
            <person name="Jeffries C.C."/>
            <person name="Brettin T."/>
            <person name="Detter J.C."/>
            <person name="Tapia R."/>
            <person name="Han C."/>
            <person name="Chain P."/>
            <person name="Heimerl T."/>
            <person name="Weik F."/>
            <person name="Goker M."/>
            <person name="Rachel R."/>
            <person name="Bristow J."/>
            <person name="Eisen J.A."/>
            <person name="Markowitz V."/>
            <person name="Hugenholtz P."/>
            <person name="Kyrpides N.C."/>
            <person name="Klenk H.-P."/>
        </authorList>
    </citation>
    <scope>NUCLEOTIDE SEQUENCE</scope>
    <source>
        <strain>DSM 11486</strain>
    </source>
</reference>
<dbReference type="GeneID" id="9166102"/>
<evidence type="ECO:0000256" key="1">
    <source>
        <dbReference type="SAM" id="Phobius"/>
    </source>
</evidence>
<dbReference type="EMBL" id="CP001939">
    <property type="protein sequence ID" value="ADG91340.1"/>
    <property type="molecule type" value="Genomic_DNA"/>
</dbReference>
<dbReference type="eggNOG" id="arCOG04189">
    <property type="taxonomic scope" value="Archaea"/>
</dbReference>
<gene>
    <name evidence="2" type="ordered locus">Tagg_1071</name>
</gene>
<keyword evidence="1" id="KW-1133">Transmembrane helix</keyword>
<feature type="transmembrane region" description="Helical" evidence="1">
    <location>
        <begin position="39"/>
        <end position="60"/>
    </location>
</feature>
<reference evidence="2 3" key="1">
    <citation type="journal article" date="2010" name="Stand. Genomic Sci.">
        <title>Complete genome sequence of Thermosphaera aggregans type strain (M11TL).</title>
        <authorList>
            <person name="Spring S."/>
            <person name="Rachel R."/>
            <person name="Lapidus A."/>
            <person name="Davenport K."/>
            <person name="Tice H."/>
            <person name="Copeland A."/>
            <person name="Cheng J.F."/>
            <person name="Lucas S."/>
            <person name="Chen F."/>
            <person name="Nolan M."/>
            <person name="Bruce D."/>
            <person name="Goodwin L."/>
            <person name="Pitluck S."/>
            <person name="Ivanova N."/>
            <person name="Mavromatis K."/>
            <person name="Ovchinnikova G."/>
            <person name="Pati A."/>
            <person name="Chen A."/>
            <person name="Palaniappan K."/>
            <person name="Land M."/>
            <person name="Hauser L."/>
            <person name="Chang Y.J."/>
            <person name="Jeffries C.C."/>
            <person name="Brettin T."/>
            <person name="Detter J.C."/>
            <person name="Tapia R."/>
            <person name="Han C."/>
            <person name="Heimerl T."/>
            <person name="Weikl F."/>
            <person name="Brambilla E."/>
            <person name="Goker M."/>
            <person name="Bristow J."/>
            <person name="Eisen J.A."/>
            <person name="Markowitz V."/>
            <person name="Hugenholtz P."/>
            <person name="Kyrpides N.C."/>
            <person name="Klenk H.P."/>
        </authorList>
    </citation>
    <scope>NUCLEOTIDE SEQUENCE [LARGE SCALE GENOMIC DNA]</scope>
    <source>
        <strain evidence="3">DSM 11486 / M11TL</strain>
    </source>
</reference>
<organism evidence="2 3">
    <name type="scientific">Thermosphaera aggregans (strain DSM 11486 / M11TL)</name>
    <dbReference type="NCBI Taxonomy" id="633148"/>
    <lineage>
        <taxon>Archaea</taxon>
        <taxon>Thermoproteota</taxon>
        <taxon>Thermoprotei</taxon>
        <taxon>Desulfurococcales</taxon>
        <taxon>Desulfurococcaceae</taxon>
        <taxon>Thermosphaera</taxon>
    </lineage>
</organism>
<evidence type="ECO:0000313" key="3">
    <source>
        <dbReference type="Proteomes" id="UP000002376"/>
    </source>
</evidence>
<dbReference type="KEGG" id="tag:Tagg_1071"/>
<reference evidence="3" key="2">
    <citation type="journal article" date="2010" name="Stand. Genomic Sci.">
        <title>Complete genome sequence of Thermosphaera aggregans type strain (M11TLT).</title>
        <authorList>
            <person name="Spring S."/>
            <person name="Rachel R."/>
            <person name="Lapidus A."/>
            <person name="Davenport K."/>
            <person name="Tice H."/>
            <person name="Copeland A."/>
            <person name="Cheng J.-F."/>
            <person name="Lucas S."/>
            <person name="Chen F."/>
            <person name="Nolan M."/>
            <person name="Bruce D."/>
            <person name="Goodwin L."/>
            <person name="Pitluck S."/>
            <person name="Ivanova N."/>
            <person name="Mavromatis K."/>
            <person name="Ovchinnikova G."/>
            <person name="Pati A."/>
            <person name="Chen A."/>
            <person name="Palaniappan K."/>
            <person name="Land M."/>
            <person name="Hauser L."/>
            <person name="Chang Y.-J."/>
            <person name="Jeffries C.C."/>
            <person name="Brettin T."/>
            <person name="Detter J.C."/>
            <person name="Tapia R."/>
            <person name="Han C."/>
            <person name="Heimerl T."/>
            <person name="Weikl F."/>
            <person name="Brambilla E."/>
            <person name="Goker M."/>
            <person name="Bristow J."/>
            <person name="Eisen J.A."/>
            <person name="Markowitz V."/>
            <person name="Hugenholtz P."/>
            <person name="Kyrpides N.C."/>
            <person name="Klenk H.-P."/>
        </authorList>
    </citation>
    <scope>NUCLEOTIDE SEQUENCE [LARGE SCALE GENOMIC DNA]</scope>
    <source>
        <strain evidence="3">DSM 11486 / M11TL</strain>
    </source>
</reference>
<dbReference type="OrthoDB" id="375814at2157"/>
<dbReference type="HOGENOM" id="CLU_195705_0_0_2"/>
<feature type="transmembrane region" description="Helical" evidence="1">
    <location>
        <begin position="7"/>
        <end position="27"/>
    </location>
</feature>